<dbReference type="PANTHER" id="PTHR30043:SF1">
    <property type="entry name" value="ABC TRANSPORT SYSTEM PERMEASE PROTEIN P69"/>
    <property type="match status" value="1"/>
</dbReference>
<keyword evidence="5 7" id="KW-1133">Transmembrane helix</keyword>
<comment type="subcellular location">
    <subcellularLocation>
        <location evidence="1 7">Cell membrane</location>
        <topology evidence="1 7">Multi-pass membrane protein</topology>
    </subcellularLocation>
</comment>
<dbReference type="GO" id="GO:0005886">
    <property type="term" value="C:plasma membrane"/>
    <property type="evidence" value="ECO:0007669"/>
    <property type="project" value="UniProtKB-SubCell"/>
</dbReference>
<feature type="domain" description="ABC transmembrane type-1" evidence="8">
    <location>
        <begin position="81"/>
        <end position="272"/>
    </location>
</feature>
<evidence type="ECO:0000256" key="7">
    <source>
        <dbReference type="RuleBase" id="RU363032"/>
    </source>
</evidence>
<keyword evidence="2 7" id="KW-0813">Transport</keyword>
<evidence type="ECO:0000256" key="1">
    <source>
        <dbReference type="ARBA" id="ARBA00004651"/>
    </source>
</evidence>
<feature type="transmembrane region" description="Helical" evidence="7">
    <location>
        <begin position="138"/>
        <end position="163"/>
    </location>
</feature>
<protein>
    <submittedName>
        <fullName evidence="9">Phosphonate ABC transporter permease protein phnE</fullName>
    </submittedName>
</protein>
<accession>A0A6J4VJT8</accession>
<reference evidence="9" key="1">
    <citation type="submission" date="2020-02" db="EMBL/GenBank/DDBJ databases">
        <authorList>
            <person name="Meier V. D."/>
        </authorList>
    </citation>
    <scope>NUCLEOTIDE SEQUENCE</scope>
    <source>
        <strain evidence="9">AVDCRST_MAG19</strain>
    </source>
</reference>
<feature type="transmembrane region" description="Helical" evidence="7">
    <location>
        <begin position="45"/>
        <end position="65"/>
    </location>
</feature>
<dbReference type="EMBL" id="CADCWL010000216">
    <property type="protein sequence ID" value="CAA9580415.1"/>
    <property type="molecule type" value="Genomic_DNA"/>
</dbReference>
<evidence type="ECO:0000259" key="8">
    <source>
        <dbReference type="PROSITE" id="PS50928"/>
    </source>
</evidence>
<evidence type="ECO:0000256" key="3">
    <source>
        <dbReference type="ARBA" id="ARBA00022475"/>
    </source>
</evidence>
<gene>
    <name evidence="9" type="ORF">AVDCRST_MAG19-3882</name>
</gene>
<dbReference type="GO" id="GO:0055085">
    <property type="term" value="P:transmembrane transport"/>
    <property type="evidence" value="ECO:0007669"/>
    <property type="project" value="InterPro"/>
</dbReference>
<sequence>MASGATAPGIRALRSRRRPPLHRRGLLTLLLVSAFGWSLTAVPWGAGLVHANGAAVIGRILGALLRPDLSAGTLRIALAATWRTFAYATAGVSLAIALAVPAGVLASGVLARRPGVRAVSATAFRAGLGGLRAIHELVWAWLFVAAIGLSPWVAVLALALPYAGILGRVLADMLDDVPAAPLRALRAAGAREWQVLLYGRLPMVRANMVGYALYRWECGIRSAAIMSFVGLGGLGYQIQLSLDDLRFREVWTFVGCLVALVVLVDLWSGAVRRRLSA</sequence>
<dbReference type="InterPro" id="IPR000515">
    <property type="entry name" value="MetI-like"/>
</dbReference>
<evidence type="ECO:0000313" key="9">
    <source>
        <dbReference type="EMBL" id="CAA9580415.1"/>
    </source>
</evidence>
<dbReference type="Pfam" id="PF00528">
    <property type="entry name" value="BPD_transp_1"/>
    <property type="match status" value="1"/>
</dbReference>
<feature type="transmembrane region" description="Helical" evidence="7">
    <location>
        <begin position="250"/>
        <end position="271"/>
    </location>
</feature>
<comment type="similarity">
    <text evidence="7">Belongs to the binding-protein-dependent transport system permease family.</text>
</comment>
<feature type="transmembrane region" description="Helical" evidence="7">
    <location>
        <begin position="21"/>
        <end position="39"/>
    </location>
</feature>
<keyword evidence="6 7" id="KW-0472">Membrane</keyword>
<dbReference type="InterPro" id="IPR035906">
    <property type="entry name" value="MetI-like_sf"/>
</dbReference>
<proteinExistence type="inferred from homology"/>
<organism evidence="9">
    <name type="scientific">uncultured Thermomicrobiales bacterium</name>
    <dbReference type="NCBI Taxonomy" id="1645740"/>
    <lineage>
        <taxon>Bacteria</taxon>
        <taxon>Pseudomonadati</taxon>
        <taxon>Thermomicrobiota</taxon>
        <taxon>Thermomicrobia</taxon>
        <taxon>Thermomicrobiales</taxon>
        <taxon>environmental samples</taxon>
    </lineage>
</organism>
<feature type="transmembrane region" description="Helical" evidence="7">
    <location>
        <begin position="85"/>
        <end position="110"/>
    </location>
</feature>
<feature type="transmembrane region" description="Helical" evidence="7">
    <location>
        <begin position="218"/>
        <end position="238"/>
    </location>
</feature>
<name>A0A6J4VJT8_9BACT</name>
<dbReference type="PROSITE" id="PS50928">
    <property type="entry name" value="ABC_TM1"/>
    <property type="match status" value="1"/>
</dbReference>
<evidence type="ECO:0000256" key="6">
    <source>
        <dbReference type="ARBA" id="ARBA00023136"/>
    </source>
</evidence>
<dbReference type="SUPFAM" id="SSF161098">
    <property type="entry name" value="MetI-like"/>
    <property type="match status" value="1"/>
</dbReference>
<dbReference type="AlphaFoldDB" id="A0A6J4VJT8"/>
<evidence type="ECO:0000256" key="2">
    <source>
        <dbReference type="ARBA" id="ARBA00022448"/>
    </source>
</evidence>
<evidence type="ECO:0000256" key="5">
    <source>
        <dbReference type="ARBA" id="ARBA00022989"/>
    </source>
</evidence>
<keyword evidence="3" id="KW-1003">Cell membrane</keyword>
<keyword evidence="4 7" id="KW-0812">Transmembrane</keyword>
<dbReference type="PANTHER" id="PTHR30043">
    <property type="entry name" value="PHOSPHONATES TRANSPORT SYSTEM PERMEASE PROTEIN"/>
    <property type="match status" value="1"/>
</dbReference>
<dbReference type="Gene3D" id="1.10.3720.10">
    <property type="entry name" value="MetI-like"/>
    <property type="match status" value="1"/>
</dbReference>
<evidence type="ECO:0000256" key="4">
    <source>
        <dbReference type="ARBA" id="ARBA00022692"/>
    </source>
</evidence>